<evidence type="ECO:0000313" key="3">
    <source>
        <dbReference type="EMBL" id="KAJ8302002.1"/>
    </source>
</evidence>
<feature type="compositionally biased region" description="Polar residues" evidence="2">
    <location>
        <begin position="744"/>
        <end position="756"/>
    </location>
</feature>
<evidence type="ECO:0000256" key="2">
    <source>
        <dbReference type="SAM" id="MobiDB-lite"/>
    </source>
</evidence>
<dbReference type="EMBL" id="JARBDR010000918">
    <property type="protein sequence ID" value="KAJ8302002.1"/>
    <property type="molecule type" value="Genomic_DNA"/>
</dbReference>
<evidence type="ECO:0000256" key="1">
    <source>
        <dbReference type="SAM" id="Coils"/>
    </source>
</evidence>
<evidence type="ECO:0000313" key="4">
    <source>
        <dbReference type="Proteomes" id="UP001217089"/>
    </source>
</evidence>
<comment type="caution">
    <text evidence="3">The sequence shown here is derived from an EMBL/GenBank/DDBJ whole genome shotgun (WGS) entry which is preliminary data.</text>
</comment>
<protein>
    <recommendedName>
        <fullName evidence="5">TIR domain-containing protein</fullName>
    </recommendedName>
</protein>
<keyword evidence="1" id="KW-0175">Coiled coil</keyword>
<keyword evidence="4" id="KW-1185">Reference proteome</keyword>
<reference evidence="3 4" key="1">
    <citation type="submission" date="2022-12" db="EMBL/GenBank/DDBJ databases">
        <title>Chromosome-level genome of Tegillarca granosa.</title>
        <authorList>
            <person name="Kim J."/>
        </authorList>
    </citation>
    <scope>NUCLEOTIDE SEQUENCE [LARGE SCALE GENOMIC DNA]</scope>
    <source>
        <strain evidence="3">Teg-2019</strain>
        <tissue evidence="3">Adductor muscle</tissue>
    </source>
</reference>
<evidence type="ECO:0008006" key="5">
    <source>
        <dbReference type="Google" id="ProtNLM"/>
    </source>
</evidence>
<accession>A0ABQ9E9K2</accession>
<proteinExistence type="predicted"/>
<feature type="region of interest" description="Disordered" evidence="2">
    <location>
        <begin position="744"/>
        <end position="763"/>
    </location>
</feature>
<sequence length="958" mass="109796">MEKSGFRSTSSQNEFNFVADGNEFCDLETDADPQVESESNMRSLLPAANQNFDLFRANEITNRQSLANQIPDIRIPHLESNYSGTNQQQLSENELVDVAIVYSKYDYEDMLNFIDWLQSLLNLEGIYDCIIVPFDDDEYFCQDKIQNVEDVVSKATHAFMFLTQNFVRDVSLSFFNSEAIAQTRLAQDSEASRFASIFLMKNKYAVRPVHTEKTSSRRYRTPSGLHSLMSIDYYDKHTKHTCMKTTQLLKNAIAKRKNIENQLKFQQRKKEIHEVQRNSEYENDENLFQVPSNESIQRLQQHRSMPTKTFNFQETQSSIKDTSPSSDISFKSSKLTRLFDGSSYSIGPTNSYDKVERSNQDQVQGRDSKNSATADKVEGEIINYDSRRFKSDSNDASCQVLDKDQFQIKEDIKFSSGPAYIKSSRNMTAPSLINDRGHLTENYRWMSPVYADFNNQGHKPHEKYFPKDKELLSNDSWQEDGGFPDSFSVNVPRVRTHKKYTDDKKTLHIHHYYNDQPAKSDLLEDDGRLHSVKGDLTRNKKLQSAKTGMIRSSRNPISPHYNLIGCSVVQIGSSNAVQQSGNVGCTRGQIKTAKEPISRYSITDDDGEEEGENDKKDIGYITTENYRNNQDIIKRNIRNTEIAMENNLSRDQSPSDSFHSSGTLSTHFNIQHQELNKKKDEEFYKKSSKSEENIKNVDTSNFWQSTPFKRYSSSDKFVKRETDGSMGNHFKKSSLKLSESYTKLSLEQPESTTVKNGGNDEDKDLMYKSLKSSLESNATRKDKQSSYTTQIKEGPEYMENNCQGQEKKKPILQYESDTSCEEQLLNNMNDTGSASNKKSIFKEEALKFLPCESDVINNEQQAFSKTETTDNCCDVLTDIIKDQNLKTSALKCVEEQVLINFVNSESFERNKFKVGYIFEVDQTYIPGCPVQRKICTCPPVHSDEVSDQIDNNDSDDLD</sequence>
<dbReference type="Proteomes" id="UP001217089">
    <property type="component" value="Unassembled WGS sequence"/>
</dbReference>
<organism evidence="3 4">
    <name type="scientific">Tegillarca granosa</name>
    <name type="common">Malaysian cockle</name>
    <name type="synonym">Anadara granosa</name>
    <dbReference type="NCBI Taxonomy" id="220873"/>
    <lineage>
        <taxon>Eukaryota</taxon>
        <taxon>Metazoa</taxon>
        <taxon>Spiralia</taxon>
        <taxon>Lophotrochozoa</taxon>
        <taxon>Mollusca</taxon>
        <taxon>Bivalvia</taxon>
        <taxon>Autobranchia</taxon>
        <taxon>Pteriomorphia</taxon>
        <taxon>Arcoida</taxon>
        <taxon>Arcoidea</taxon>
        <taxon>Arcidae</taxon>
        <taxon>Tegillarca</taxon>
    </lineage>
</organism>
<feature type="coiled-coil region" evidence="1">
    <location>
        <begin position="242"/>
        <end position="276"/>
    </location>
</feature>
<feature type="region of interest" description="Disordered" evidence="2">
    <location>
        <begin position="348"/>
        <end position="375"/>
    </location>
</feature>
<name>A0ABQ9E9K2_TEGGR</name>
<feature type="compositionally biased region" description="Basic and acidic residues" evidence="2">
    <location>
        <begin position="353"/>
        <end position="375"/>
    </location>
</feature>
<gene>
    <name evidence="3" type="ORF">KUTeg_020989</name>
</gene>
<dbReference type="InterPro" id="IPR035897">
    <property type="entry name" value="Toll_tir_struct_dom_sf"/>
</dbReference>
<dbReference type="Gene3D" id="3.40.50.10140">
    <property type="entry name" value="Toll/interleukin-1 receptor homology (TIR) domain"/>
    <property type="match status" value="1"/>
</dbReference>